<accession>A0A5C3KY34</accession>
<sequence length="97" mass="11235">MASIRRSTIYDWNLALISHRAPPDSAESNQVHSFNRTKVSPVYAYAHSILALPNKMYCFPDLYNRGYSHVLSSPVYFFLNSIHYIFYRVLIADSQTD</sequence>
<protein>
    <submittedName>
        <fullName evidence="1">Uncharacterized protein</fullName>
    </submittedName>
</protein>
<name>A0A5C3KY34_COPMA</name>
<proteinExistence type="predicted"/>
<keyword evidence="2" id="KW-1185">Reference proteome</keyword>
<evidence type="ECO:0000313" key="2">
    <source>
        <dbReference type="Proteomes" id="UP000307440"/>
    </source>
</evidence>
<gene>
    <name evidence="1" type="ORF">FA15DRAFT_369384</name>
</gene>
<evidence type="ECO:0000313" key="1">
    <source>
        <dbReference type="EMBL" id="TFK25217.1"/>
    </source>
</evidence>
<organism evidence="1 2">
    <name type="scientific">Coprinopsis marcescibilis</name>
    <name type="common">Agaric fungus</name>
    <name type="synonym">Psathyrella marcescibilis</name>
    <dbReference type="NCBI Taxonomy" id="230819"/>
    <lineage>
        <taxon>Eukaryota</taxon>
        <taxon>Fungi</taxon>
        <taxon>Dikarya</taxon>
        <taxon>Basidiomycota</taxon>
        <taxon>Agaricomycotina</taxon>
        <taxon>Agaricomycetes</taxon>
        <taxon>Agaricomycetidae</taxon>
        <taxon>Agaricales</taxon>
        <taxon>Agaricineae</taxon>
        <taxon>Psathyrellaceae</taxon>
        <taxon>Coprinopsis</taxon>
    </lineage>
</organism>
<reference evidence="1 2" key="1">
    <citation type="journal article" date="2019" name="Nat. Ecol. Evol.">
        <title>Megaphylogeny resolves global patterns of mushroom evolution.</title>
        <authorList>
            <person name="Varga T."/>
            <person name="Krizsan K."/>
            <person name="Foldi C."/>
            <person name="Dima B."/>
            <person name="Sanchez-Garcia M."/>
            <person name="Sanchez-Ramirez S."/>
            <person name="Szollosi G.J."/>
            <person name="Szarkandi J.G."/>
            <person name="Papp V."/>
            <person name="Albert L."/>
            <person name="Andreopoulos W."/>
            <person name="Angelini C."/>
            <person name="Antonin V."/>
            <person name="Barry K.W."/>
            <person name="Bougher N.L."/>
            <person name="Buchanan P."/>
            <person name="Buyck B."/>
            <person name="Bense V."/>
            <person name="Catcheside P."/>
            <person name="Chovatia M."/>
            <person name="Cooper J."/>
            <person name="Damon W."/>
            <person name="Desjardin D."/>
            <person name="Finy P."/>
            <person name="Geml J."/>
            <person name="Haridas S."/>
            <person name="Hughes K."/>
            <person name="Justo A."/>
            <person name="Karasinski D."/>
            <person name="Kautmanova I."/>
            <person name="Kiss B."/>
            <person name="Kocsube S."/>
            <person name="Kotiranta H."/>
            <person name="LaButti K.M."/>
            <person name="Lechner B.E."/>
            <person name="Liimatainen K."/>
            <person name="Lipzen A."/>
            <person name="Lukacs Z."/>
            <person name="Mihaltcheva S."/>
            <person name="Morgado L.N."/>
            <person name="Niskanen T."/>
            <person name="Noordeloos M.E."/>
            <person name="Ohm R.A."/>
            <person name="Ortiz-Santana B."/>
            <person name="Ovrebo C."/>
            <person name="Racz N."/>
            <person name="Riley R."/>
            <person name="Savchenko A."/>
            <person name="Shiryaev A."/>
            <person name="Soop K."/>
            <person name="Spirin V."/>
            <person name="Szebenyi C."/>
            <person name="Tomsovsky M."/>
            <person name="Tulloss R.E."/>
            <person name="Uehling J."/>
            <person name="Grigoriev I.V."/>
            <person name="Vagvolgyi C."/>
            <person name="Papp T."/>
            <person name="Martin F.M."/>
            <person name="Miettinen O."/>
            <person name="Hibbett D.S."/>
            <person name="Nagy L.G."/>
        </authorList>
    </citation>
    <scope>NUCLEOTIDE SEQUENCE [LARGE SCALE GENOMIC DNA]</scope>
    <source>
        <strain evidence="1 2">CBS 121175</strain>
    </source>
</reference>
<dbReference type="Proteomes" id="UP000307440">
    <property type="component" value="Unassembled WGS sequence"/>
</dbReference>
<dbReference type="EMBL" id="ML210189">
    <property type="protein sequence ID" value="TFK25217.1"/>
    <property type="molecule type" value="Genomic_DNA"/>
</dbReference>
<dbReference type="AlphaFoldDB" id="A0A5C3KY34"/>